<organism evidence="2 3">
    <name type="scientific">Aquimarina litoralis</name>
    <dbReference type="NCBI Taxonomy" id="584605"/>
    <lineage>
        <taxon>Bacteria</taxon>
        <taxon>Pseudomonadati</taxon>
        <taxon>Bacteroidota</taxon>
        <taxon>Flavobacteriia</taxon>
        <taxon>Flavobacteriales</taxon>
        <taxon>Flavobacteriaceae</taxon>
        <taxon>Aquimarina</taxon>
    </lineage>
</organism>
<dbReference type="Pfam" id="PF00144">
    <property type="entry name" value="Beta-lactamase"/>
    <property type="match status" value="1"/>
</dbReference>
<dbReference type="InterPro" id="IPR012338">
    <property type="entry name" value="Beta-lactam/transpept-like"/>
</dbReference>
<dbReference type="PANTHER" id="PTHR46825:SF7">
    <property type="entry name" value="D-ALANYL-D-ALANINE CARBOXYPEPTIDASE"/>
    <property type="match status" value="1"/>
</dbReference>
<keyword evidence="2" id="KW-0378">Hydrolase</keyword>
<name>A0ABN1IR20_9FLAO</name>
<dbReference type="InterPro" id="IPR001466">
    <property type="entry name" value="Beta-lactam-related"/>
</dbReference>
<protein>
    <submittedName>
        <fullName evidence="2">Serine hydrolase domain-containing protein</fullName>
    </submittedName>
</protein>
<gene>
    <name evidence="2" type="ORF">GCM10009430_18890</name>
</gene>
<comment type="caution">
    <text evidence="2">The sequence shown here is derived from an EMBL/GenBank/DDBJ whole genome shotgun (WGS) entry which is preliminary data.</text>
</comment>
<reference evidence="2 3" key="1">
    <citation type="journal article" date="2019" name="Int. J. Syst. Evol. Microbiol.">
        <title>The Global Catalogue of Microorganisms (GCM) 10K type strain sequencing project: providing services to taxonomists for standard genome sequencing and annotation.</title>
        <authorList>
            <consortium name="The Broad Institute Genomics Platform"/>
            <consortium name="The Broad Institute Genome Sequencing Center for Infectious Disease"/>
            <person name="Wu L."/>
            <person name="Ma J."/>
        </authorList>
    </citation>
    <scope>NUCLEOTIDE SEQUENCE [LARGE SCALE GENOMIC DNA]</scope>
    <source>
        <strain evidence="2 3">JCM 15974</strain>
    </source>
</reference>
<evidence type="ECO:0000259" key="1">
    <source>
        <dbReference type="Pfam" id="PF00144"/>
    </source>
</evidence>
<dbReference type="EMBL" id="BAAAGE010000002">
    <property type="protein sequence ID" value="GAA0719623.1"/>
    <property type="molecule type" value="Genomic_DNA"/>
</dbReference>
<proteinExistence type="predicted"/>
<feature type="domain" description="Beta-lactamase-related" evidence="1">
    <location>
        <begin position="43"/>
        <end position="329"/>
    </location>
</feature>
<dbReference type="InterPro" id="IPR050491">
    <property type="entry name" value="AmpC-like"/>
</dbReference>
<dbReference type="RefSeq" id="WP_343912082.1">
    <property type="nucleotide sequence ID" value="NZ_BAAAGE010000002.1"/>
</dbReference>
<evidence type="ECO:0000313" key="3">
    <source>
        <dbReference type="Proteomes" id="UP001501758"/>
    </source>
</evidence>
<dbReference type="PANTHER" id="PTHR46825">
    <property type="entry name" value="D-ALANYL-D-ALANINE-CARBOXYPEPTIDASE/ENDOPEPTIDASE AMPH"/>
    <property type="match status" value="1"/>
</dbReference>
<keyword evidence="3" id="KW-1185">Reference proteome</keyword>
<dbReference type="Gene3D" id="3.40.710.10">
    <property type="entry name" value="DD-peptidase/beta-lactamase superfamily"/>
    <property type="match status" value="1"/>
</dbReference>
<sequence length="441" mass="49912">MIKKIIIIPFLFIGFGITAQNFNKTKLDSLFTVIDQNNKGMGSISIFQNGKEVYVNSIGYADIENEIKSNKNTKYRIGSITKTFTATLIMQLVDEKKLSLDTYLSTYFPEVPNASKITIEHLLRHRSGLFNLTEDEDFLTWMILPNTREQMLGRLVKRKVNFEPGAKTRYSNTNYLLLSYIAEEIEDKTYAEILYARITKPLGLKRTAYGKKINSKNNEALSYVLQEDNWNVVKNETHMSVPIGAGAIVSTPTELNVFYKNLFSGRLVTKISLDKMIDISKGMGMGLSGETFFNKQAYGHNGGIDGFQSLTLYLPEEKIAVSYIGNGVVMSPNSIIINVLDSYYNNNYQLPKFEKALKFTTEDLDQYLGVYVSESFPFQITITKENTVLIADAKDGPTFPLKGYSNHKFISDRAGAALFFHPTKNEMVLELNGNKVNFKRK</sequence>
<dbReference type="Proteomes" id="UP001501758">
    <property type="component" value="Unassembled WGS sequence"/>
</dbReference>
<accession>A0ABN1IR20</accession>
<dbReference type="SUPFAM" id="SSF56601">
    <property type="entry name" value="beta-lactamase/transpeptidase-like"/>
    <property type="match status" value="1"/>
</dbReference>
<dbReference type="GO" id="GO:0016787">
    <property type="term" value="F:hydrolase activity"/>
    <property type="evidence" value="ECO:0007669"/>
    <property type="project" value="UniProtKB-KW"/>
</dbReference>
<evidence type="ECO:0000313" key="2">
    <source>
        <dbReference type="EMBL" id="GAA0719623.1"/>
    </source>
</evidence>